<dbReference type="Gene3D" id="1.10.10.60">
    <property type="entry name" value="Homeodomain-like"/>
    <property type="match status" value="1"/>
</dbReference>
<name>A0AAE2CDW4_9LAMI</name>
<gene>
    <name evidence="6" type="ORF">Salat_2266100</name>
</gene>
<dbReference type="GO" id="GO:0000976">
    <property type="term" value="F:transcription cis-regulatory region binding"/>
    <property type="evidence" value="ECO:0007669"/>
    <property type="project" value="TreeGrafter"/>
</dbReference>
<evidence type="ECO:0000313" key="7">
    <source>
        <dbReference type="Proteomes" id="UP001293254"/>
    </source>
</evidence>
<keyword evidence="3" id="KW-0539">Nucleus</keyword>
<evidence type="ECO:0000256" key="3">
    <source>
        <dbReference type="ARBA" id="ARBA00023242"/>
    </source>
</evidence>
<evidence type="ECO:0000256" key="4">
    <source>
        <dbReference type="SAM" id="MobiDB-lite"/>
    </source>
</evidence>
<dbReference type="PANTHER" id="PTHR47998">
    <property type="entry name" value="TRANSCRIPTION FACTOR MYB51-LIKE ISOFORM X1"/>
    <property type="match status" value="1"/>
</dbReference>
<accession>A0AAE2CDW4</accession>
<dbReference type="InterPro" id="IPR015495">
    <property type="entry name" value="Myb_TF_plants"/>
</dbReference>
<reference evidence="6" key="1">
    <citation type="submission" date="2020-06" db="EMBL/GenBank/DDBJ databases">
        <authorList>
            <person name="Li T."/>
            <person name="Hu X."/>
            <person name="Zhang T."/>
            <person name="Song X."/>
            <person name="Zhang H."/>
            <person name="Dai N."/>
            <person name="Sheng W."/>
            <person name="Hou X."/>
            <person name="Wei L."/>
        </authorList>
    </citation>
    <scope>NUCLEOTIDE SEQUENCE</scope>
    <source>
        <strain evidence="6">3651</strain>
        <tissue evidence="6">Leaf</tissue>
    </source>
</reference>
<dbReference type="Proteomes" id="UP001293254">
    <property type="component" value="Unassembled WGS sequence"/>
</dbReference>
<evidence type="ECO:0000256" key="2">
    <source>
        <dbReference type="ARBA" id="ARBA00023125"/>
    </source>
</evidence>
<sequence>MVTLSWYRHIAFCVYIRLSQIGRKLRSYGGAGNSKWIQSCLCNQISLDLGNLTDALGQIEKALLPSAVTSKALPAPPEATPTPSDTAALKSEPIAEANSTPPKVEAAPKPTPEVNSLPRAEVQEESLFLDFHCHFHPILIVGMDKCTNKNSKIQNSCSSYEEVSSMEWEVIKMSEEEEDIIRRMHNLVGDKWALIAGRIPGRKAEEIERFWLMTNTETFKTKTNRIISIQQQQHHIS</sequence>
<evidence type="ECO:0000256" key="1">
    <source>
        <dbReference type="ARBA" id="ARBA00004123"/>
    </source>
</evidence>
<comment type="subcellular location">
    <subcellularLocation>
        <location evidence="1">Nucleus</location>
    </subcellularLocation>
</comment>
<dbReference type="GO" id="GO:0005634">
    <property type="term" value="C:nucleus"/>
    <property type="evidence" value="ECO:0007669"/>
    <property type="project" value="UniProtKB-SubCell"/>
</dbReference>
<evidence type="ECO:0000313" key="6">
    <source>
        <dbReference type="EMBL" id="KAK4418533.1"/>
    </source>
</evidence>
<protein>
    <submittedName>
        <fullName evidence="6">Transcription factor CPC</fullName>
    </submittedName>
</protein>
<keyword evidence="7" id="KW-1185">Reference proteome</keyword>
<dbReference type="CDD" id="cd00167">
    <property type="entry name" value="SANT"/>
    <property type="match status" value="1"/>
</dbReference>
<dbReference type="EMBL" id="JACGWO010000009">
    <property type="protein sequence ID" value="KAK4418533.1"/>
    <property type="molecule type" value="Genomic_DNA"/>
</dbReference>
<dbReference type="GO" id="GO:0030154">
    <property type="term" value="P:cell differentiation"/>
    <property type="evidence" value="ECO:0007669"/>
    <property type="project" value="TreeGrafter"/>
</dbReference>
<evidence type="ECO:0000259" key="5">
    <source>
        <dbReference type="SMART" id="SM00717"/>
    </source>
</evidence>
<dbReference type="AlphaFoldDB" id="A0AAE2CDW4"/>
<feature type="region of interest" description="Disordered" evidence="4">
    <location>
        <begin position="93"/>
        <end position="115"/>
    </location>
</feature>
<feature type="domain" description="Myb-like" evidence="5">
    <location>
        <begin position="169"/>
        <end position="217"/>
    </location>
</feature>
<proteinExistence type="predicted"/>
<organism evidence="6 7">
    <name type="scientific">Sesamum alatum</name>
    <dbReference type="NCBI Taxonomy" id="300844"/>
    <lineage>
        <taxon>Eukaryota</taxon>
        <taxon>Viridiplantae</taxon>
        <taxon>Streptophyta</taxon>
        <taxon>Embryophyta</taxon>
        <taxon>Tracheophyta</taxon>
        <taxon>Spermatophyta</taxon>
        <taxon>Magnoliopsida</taxon>
        <taxon>eudicotyledons</taxon>
        <taxon>Gunneridae</taxon>
        <taxon>Pentapetalae</taxon>
        <taxon>asterids</taxon>
        <taxon>lamiids</taxon>
        <taxon>Lamiales</taxon>
        <taxon>Pedaliaceae</taxon>
        <taxon>Sesamum</taxon>
    </lineage>
</organism>
<dbReference type="SUPFAM" id="SSF46689">
    <property type="entry name" value="Homeodomain-like"/>
    <property type="match status" value="1"/>
</dbReference>
<dbReference type="Pfam" id="PF00249">
    <property type="entry name" value="Myb_DNA-binding"/>
    <property type="match status" value="1"/>
</dbReference>
<reference evidence="6" key="2">
    <citation type="journal article" date="2024" name="Plant">
        <title>Genomic evolution and insights into agronomic trait innovations of Sesamum species.</title>
        <authorList>
            <person name="Miao H."/>
            <person name="Wang L."/>
            <person name="Qu L."/>
            <person name="Liu H."/>
            <person name="Sun Y."/>
            <person name="Le M."/>
            <person name="Wang Q."/>
            <person name="Wei S."/>
            <person name="Zheng Y."/>
            <person name="Lin W."/>
            <person name="Duan Y."/>
            <person name="Cao H."/>
            <person name="Xiong S."/>
            <person name="Wang X."/>
            <person name="Wei L."/>
            <person name="Li C."/>
            <person name="Ma Q."/>
            <person name="Ju M."/>
            <person name="Zhao R."/>
            <person name="Li G."/>
            <person name="Mu C."/>
            <person name="Tian Q."/>
            <person name="Mei H."/>
            <person name="Zhang T."/>
            <person name="Gao T."/>
            <person name="Zhang H."/>
        </authorList>
    </citation>
    <scope>NUCLEOTIDE SEQUENCE</scope>
    <source>
        <strain evidence="6">3651</strain>
    </source>
</reference>
<dbReference type="InterPro" id="IPR001005">
    <property type="entry name" value="SANT/Myb"/>
</dbReference>
<dbReference type="InterPro" id="IPR009057">
    <property type="entry name" value="Homeodomain-like_sf"/>
</dbReference>
<keyword evidence="2" id="KW-0238">DNA-binding</keyword>
<dbReference type="GO" id="GO:0006355">
    <property type="term" value="P:regulation of DNA-templated transcription"/>
    <property type="evidence" value="ECO:0007669"/>
    <property type="project" value="TreeGrafter"/>
</dbReference>
<dbReference type="PANTHER" id="PTHR47998:SF93">
    <property type="entry name" value="MYB-LIKE TRANSCRIPTION FACTOR ETC1"/>
    <property type="match status" value="1"/>
</dbReference>
<dbReference type="SMART" id="SM00717">
    <property type="entry name" value="SANT"/>
    <property type="match status" value="1"/>
</dbReference>
<comment type="caution">
    <text evidence="6">The sequence shown here is derived from an EMBL/GenBank/DDBJ whole genome shotgun (WGS) entry which is preliminary data.</text>
</comment>